<name>A0A9Q8Q4Z7_9GAMM</name>
<dbReference type="AlphaFoldDB" id="A0A9Q8Q4Z7"/>
<dbReference type="EMBL" id="CP093245">
    <property type="protein sequence ID" value="UNH32114.1"/>
    <property type="molecule type" value="Genomic_DNA"/>
</dbReference>
<protein>
    <submittedName>
        <fullName evidence="1">Uncharacterized protein</fullName>
    </submittedName>
</protein>
<dbReference type="RefSeq" id="WP_047256851.1">
    <property type="nucleotide sequence ID" value="NZ_CAWMFK010000066.1"/>
</dbReference>
<evidence type="ECO:0000313" key="2">
    <source>
        <dbReference type="Proteomes" id="UP000829116"/>
    </source>
</evidence>
<reference evidence="1" key="1">
    <citation type="submission" date="2022-03" db="EMBL/GenBank/DDBJ databases">
        <title>ESBL-producing Moellerella wisconsensis and Escherichia marmotae isolated from wild game meat.</title>
        <authorList>
            <person name="Biggel M."/>
        </authorList>
    </citation>
    <scope>NUCLEOTIDE SEQUENCE</scope>
    <source>
        <strain evidence="1">W51</strain>
    </source>
</reference>
<dbReference type="GeneID" id="79717111"/>
<evidence type="ECO:0000313" key="1">
    <source>
        <dbReference type="EMBL" id="UNH32114.1"/>
    </source>
</evidence>
<dbReference type="Proteomes" id="UP000829116">
    <property type="component" value="Chromosome"/>
</dbReference>
<organism evidence="1 2">
    <name type="scientific">Moellerella wisconsensis</name>
    <dbReference type="NCBI Taxonomy" id="158849"/>
    <lineage>
        <taxon>Bacteria</taxon>
        <taxon>Pseudomonadati</taxon>
        <taxon>Pseudomonadota</taxon>
        <taxon>Gammaproteobacteria</taxon>
        <taxon>Enterobacterales</taxon>
        <taxon>Morganellaceae</taxon>
        <taxon>Moellerella</taxon>
    </lineage>
</organism>
<sequence length="368" mass="40876">MKRAIERIQLELATSQWPQSEWEHITKTFYATVYDETGQPVENATGTLKFLDDAGNPSTIITFEHHNPEAQSNKNGVLELKYYLSSSPPSTPAESIIIDVIAIIGEKESNAVLLEFIDPARFLAKPNVPAMLDGTIDDDDVERGVYAYTLFSASSEAELYFCWENSIQQFHINEGTETFVIKIQEGILENGPHEISFYVVDGAKNAQFSHINIVNVERVNGGGAEGLNDLGPVVIVEAIDTGYVNKVMSDRGVTLFITEWPQVTTSAGATVDATIDNNKTGLISLQGFNTQNEKIGSPMYYQLAPTDYNNETKIFNKIERRVDRRFFNTIGEGSVEVKYSLNLVEDGKSHTSNLVSKYFVDVIPPAKK</sequence>
<accession>A0A9Q8Q4Z7</accession>
<gene>
    <name evidence="1" type="ORF">MNY72_07490</name>
</gene>
<proteinExistence type="predicted"/>